<protein>
    <recommendedName>
        <fullName evidence="2">FHA domain-containing protein</fullName>
    </recommendedName>
</protein>
<dbReference type="OrthoDB" id="5965825at2759"/>
<dbReference type="CDD" id="cd00060">
    <property type="entry name" value="FHA"/>
    <property type="match status" value="1"/>
</dbReference>
<keyword evidence="4" id="KW-1185">Reference proteome</keyword>
<reference evidence="3 4" key="1">
    <citation type="journal article" date="2018" name="Sci. Rep.">
        <title>Comparative analysis of the Pocillopora damicornis genome highlights role of immune system in coral evolution.</title>
        <authorList>
            <person name="Cunning R."/>
            <person name="Bay R.A."/>
            <person name="Gillette P."/>
            <person name="Baker A.C."/>
            <person name="Traylor-Knowles N."/>
        </authorList>
    </citation>
    <scope>NUCLEOTIDE SEQUENCE [LARGE SCALE GENOMIC DNA]</scope>
    <source>
        <strain evidence="3">RSMAS</strain>
        <tissue evidence="3">Whole animal</tissue>
    </source>
</reference>
<evidence type="ECO:0000313" key="3">
    <source>
        <dbReference type="EMBL" id="RMX52341.1"/>
    </source>
</evidence>
<dbReference type="Gene3D" id="2.60.200.20">
    <property type="match status" value="1"/>
</dbReference>
<feature type="non-terminal residue" evidence="3">
    <location>
        <position position="1"/>
    </location>
</feature>
<accession>A0A3M6UF82</accession>
<dbReference type="InterPro" id="IPR000253">
    <property type="entry name" value="FHA_dom"/>
</dbReference>
<dbReference type="SMART" id="SM00240">
    <property type="entry name" value="FHA"/>
    <property type="match status" value="1"/>
</dbReference>
<evidence type="ECO:0000256" key="1">
    <source>
        <dbReference type="SAM" id="MobiDB-lite"/>
    </source>
</evidence>
<proteinExistence type="predicted"/>
<organism evidence="3 4">
    <name type="scientific">Pocillopora damicornis</name>
    <name type="common">Cauliflower coral</name>
    <name type="synonym">Millepora damicornis</name>
    <dbReference type="NCBI Taxonomy" id="46731"/>
    <lineage>
        <taxon>Eukaryota</taxon>
        <taxon>Metazoa</taxon>
        <taxon>Cnidaria</taxon>
        <taxon>Anthozoa</taxon>
        <taxon>Hexacorallia</taxon>
        <taxon>Scleractinia</taxon>
        <taxon>Astrocoeniina</taxon>
        <taxon>Pocilloporidae</taxon>
        <taxon>Pocillopora</taxon>
    </lineage>
</organism>
<dbReference type="Proteomes" id="UP000275408">
    <property type="component" value="Unassembled WGS sequence"/>
</dbReference>
<dbReference type="EMBL" id="RCHS01001655">
    <property type="protein sequence ID" value="RMX52341.1"/>
    <property type="molecule type" value="Genomic_DNA"/>
</dbReference>
<feature type="region of interest" description="Disordered" evidence="1">
    <location>
        <begin position="31"/>
        <end position="55"/>
    </location>
</feature>
<feature type="non-terminal residue" evidence="3">
    <location>
        <position position="392"/>
    </location>
</feature>
<dbReference type="AlphaFoldDB" id="A0A3M6UF82"/>
<sequence length="392" mass="43545">EIRSRRNRKLHAHFSYNVHLDHGHREGVTCKSAESPKMSEVDRDAATKEDGDFTNSTVDREGITVDAEFSNNDLIDREQETVSSPPRIIFSVTEPTTKNTPLLKGIPKEPIQQSSDQHVLFGRGHSARVFLNDDTVSREHMKLSLQTNPYTGESHFVVETVSETKPVYINGVPLLKQGGIKVLKTNDKLGIGKLVFTLQTMPGDSIEFYEVEFMTSTLLSHQHYQQQTNNSILYAPPTGAFKSEPIIVANQLGAVFLPNNFGTPSGNPTFNMNVMSNGGGFPQLGSMVGPQQRQLLQQQPMAYSPFPSKIGMSQHPVQQQTTNIAFPHSQLPDSTHPVTQSSLLSHQIPFVDRRLVHQSTNGHPIEHSDENGHSNIYLVPVQETDLSKGHVK</sequence>
<feature type="domain" description="FHA" evidence="2">
    <location>
        <begin position="119"/>
        <end position="174"/>
    </location>
</feature>
<dbReference type="InterPro" id="IPR008984">
    <property type="entry name" value="SMAD_FHA_dom_sf"/>
</dbReference>
<evidence type="ECO:0000259" key="2">
    <source>
        <dbReference type="PROSITE" id="PS50006"/>
    </source>
</evidence>
<feature type="compositionally biased region" description="Basic and acidic residues" evidence="1">
    <location>
        <begin position="37"/>
        <end position="51"/>
    </location>
</feature>
<name>A0A3M6UF82_POCDA</name>
<comment type="caution">
    <text evidence="3">The sequence shown here is derived from an EMBL/GenBank/DDBJ whole genome shotgun (WGS) entry which is preliminary data.</text>
</comment>
<evidence type="ECO:0000313" key="4">
    <source>
        <dbReference type="Proteomes" id="UP000275408"/>
    </source>
</evidence>
<dbReference type="PROSITE" id="PS50006">
    <property type="entry name" value="FHA_DOMAIN"/>
    <property type="match status" value="1"/>
</dbReference>
<dbReference type="Pfam" id="PF00498">
    <property type="entry name" value="FHA"/>
    <property type="match status" value="1"/>
</dbReference>
<dbReference type="SUPFAM" id="SSF49879">
    <property type="entry name" value="SMAD/FHA domain"/>
    <property type="match status" value="1"/>
</dbReference>
<gene>
    <name evidence="3" type="ORF">pdam_00020504</name>
</gene>